<dbReference type="Gene3D" id="1.10.510.10">
    <property type="entry name" value="Transferase(Phosphotransferase) domain 1"/>
    <property type="match status" value="1"/>
</dbReference>
<sequence>ARHKTMKGELVHIQELKQQFSPATGFLELMEQISHPSFLRLIESYHQDASCTLVWEPTEVSVSHILASSCSITNDELLAIVKPVLEGILYLRELGRALATLGQETILLTQSGDVKITGVENSCQIHESEMNPATMKLCALADVVTKLMLRNPTYEWEPEIKDLPCQLESISVDELLQVSSFFSLTRFSANVTEYHLYPSNMRRGVEVVGQCSQQDCVSRYQILLCSLLNDELIGVGVTLCLKAYPENPRDPVFHLCCAETMCVVHKVGGGLYRQITVPQVAVNNRAFKRKPYPRFEIAPVLVHRRSLNFWSVFQINHCLYAHPLLVYRRLSVAYWGRILCNMRNGIFTFH</sequence>
<accession>A0A9W4NH17</accession>
<evidence type="ECO:0000313" key="1">
    <source>
        <dbReference type="EMBL" id="CAG8368722.1"/>
    </source>
</evidence>
<organism evidence="1 2">
    <name type="scientific">Penicillium salamii</name>
    <dbReference type="NCBI Taxonomy" id="1612424"/>
    <lineage>
        <taxon>Eukaryota</taxon>
        <taxon>Fungi</taxon>
        <taxon>Dikarya</taxon>
        <taxon>Ascomycota</taxon>
        <taxon>Pezizomycotina</taxon>
        <taxon>Eurotiomycetes</taxon>
        <taxon>Eurotiomycetidae</taxon>
        <taxon>Eurotiales</taxon>
        <taxon>Aspergillaceae</taxon>
        <taxon>Penicillium</taxon>
    </lineage>
</organism>
<dbReference type="EMBL" id="CAJVPG010000178">
    <property type="protein sequence ID" value="CAG8368722.1"/>
    <property type="molecule type" value="Genomic_DNA"/>
</dbReference>
<dbReference type="InterPro" id="IPR011009">
    <property type="entry name" value="Kinase-like_dom_sf"/>
</dbReference>
<gene>
    <name evidence="1" type="ORF">PSALAMII_LOCUS4529</name>
</gene>
<dbReference type="OrthoDB" id="4337659at2759"/>
<feature type="non-terminal residue" evidence="1">
    <location>
        <position position="1"/>
    </location>
</feature>
<keyword evidence="2" id="KW-1185">Reference proteome</keyword>
<evidence type="ECO:0000313" key="2">
    <source>
        <dbReference type="Proteomes" id="UP001152649"/>
    </source>
</evidence>
<dbReference type="Proteomes" id="UP001152649">
    <property type="component" value="Unassembled WGS sequence"/>
</dbReference>
<comment type="caution">
    <text evidence="1">The sequence shown here is derived from an EMBL/GenBank/DDBJ whole genome shotgun (WGS) entry which is preliminary data.</text>
</comment>
<protein>
    <submittedName>
        <fullName evidence="1">Uncharacterized protein</fullName>
    </submittedName>
</protein>
<reference evidence="1" key="1">
    <citation type="submission" date="2021-07" db="EMBL/GenBank/DDBJ databases">
        <authorList>
            <person name="Branca A.L. A."/>
        </authorList>
    </citation>
    <scope>NUCLEOTIDE SEQUENCE</scope>
</reference>
<dbReference type="SUPFAM" id="SSF56112">
    <property type="entry name" value="Protein kinase-like (PK-like)"/>
    <property type="match status" value="1"/>
</dbReference>
<name>A0A9W4NH17_9EURO</name>
<proteinExistence type="predicted"/>
<dbReference type="AlphaFoldDB" id="A0A9W4NH17"/>